<protein>
    <recommendedName>
        <fullName evidence="5">DUF4834 family protein</fullName>
    </recommendedName>
</protein>
<feature type="compositionally biased region" description="Basic and acidic residues" evidence="1">
    <location>
        <begin position="56"/>
        <end position="76"/>
    </location>
</feature>
<accession>A0A4Q1CHC6</accession>
<evidence type="ECO:0000313" key="4">
    <source>
        <dbReference type="Proteomes" id="UP000290204"/>
    </source>
</evidence>
<feature type="compositionally biased region" description="Polar residues" evidence="1">
    <location>
        <begin position="37"/>
        <end position="51"/>
    </location>
</feature>
<name>A0A4Q1CHC6_9BACT</name>
<evidence type="ECO:0000256" key="2">
    <source>
        <dbReference type="SAM" id="Phobius"/>
    </source>
</evidence>
<keyword evidence="4" id="KW-1185">Reference proteome</keyword>
<reference evidence="3 4" key="1">
    <citation type="submission" date="2019-01" db="EMBL/GenBank/DDBJ databases">
        <title>Lacibacter sp. strain TTM-7.</title>
        <authorList>
            <person name="Chen W.-M."/>
        </authorList>
    </citation>
    <scope>NUCLEOTIDE SEQUENCE [LARGE SCALE GENOMIC DNA]</scope>
    <source>
        <strain evidence="3 4">TTM-7</strain>
    </source>
</reference>
<evidence type="ECO:0008006" key="5">
    <source>
        <dbReference type="Google" id="ProtNLM"/>
    </source>
</evidence>
<keyword evidence="2" id="KW-0472">Membrane</keyword>
<dbReference type="AlphaFoldDB" id="A0A4Q1CHC6"/>
<gene>
    <name evidence="3" type="ORF">ESA94_11375</name>
</gene>
<proteinExistence type="predicted"/>
<comment type="caution">
    <text evidence="3">The sequence shown here is derived from an EMBL/GenBank/DDBJ whole genome shotgun (WGS) entry which is preliminary data.</text>
</comment>
<feature type="region of interest" description="Disordered" evidence="1">
    <location>
        <begin position="36"/>
        <end position="76"/>
    </location>
</feature>
<feature type="transmembrane region" description="Helical" evidence="2">
    <location>
        <begin position="6"/>
        <end position="26"/>
    </location>
</feature>
<dbReference type="EMBL" id="SDHW01000003">
    <property type="protein sequence ID" value="RXK59660.1"/>
    <property type="molecule type" value="Genomic_DNA"/>
</dbReference>
<dbReference type="OrthoDB" id="680848at2"/>
<organism evidence="3 4">
    <name type="scientific">Lacibacter luteus</name>
    <dbReference type="NCBI Taxonomy" id="2508719"/>
    <lineage>
        <taxon>Bacteria</taxon>
        <taxon>Pseudomonadati</taxon>
        <taxon>Bacteroidota</taxon>
        <taxon>Chitinophagia</taxon>
        <taxon>Chitinophagales</taxon>
        <taxon>Chitinophagaceae</taxon>
        <taxon>Lacibacter</taxon>
    </lineage>
</organism>
<evidence type="ECO:0000256" key="1">
    <source>
        <dbReference type="SAM" id="MobiDB-lite"/>
    </source>
</evidence>
<dbReference type="Proteomes" id="UP000290204">
    <property type="component" value="Unassembled WGS sequence"/>
</dbReference>
<evidence type="ECO:0000313" key="3">
    <source>
        <dbReference type="EMBL" id="RXK59660.1"/>
    </source>
</evidence>
<keyword evidence="2" id="KW-1133">Transmembrane helix</keyword>
<keyword evidence="2" id="KW-0812">Transmembrane</keyword>
<dbReference type="RefSeq" id="WP_129131033.1">
    <property type="nucleotide sequence ID" value="NZ_SDHW01000003.1"/>
</dbReference>
<sequence length="76" mass="9258">MIRYLLFGILLYFLYRFIFNFIIPVSRATREMRSKMSEFQNRMQEQQNGFNPQRPEPVKESPKAKEGDYIDFEEVK</sequence>